<keyword evidence="10" id="KW-0206">Cytoskeleton</keyword>
<keyword evidence="4" id="KW-0853">WD repeat</keyword>
<evidence type="ECO:0008006" key="15">
    <source>
        <dbReference type="Google" id="ProtNLM"/>
    </source>
</evidence>
<dbReference type="SUPFAM" id="SSF50978">
    <property type="entry name" value="WD40 repeat-like"/>
    <property type="match status" value="1"/>
</dbReference>
<keyword evidence="11" id="KW-0966">Cell projection</keyword>
<reference evidence="13 14" key="1">
    <citation type="submission" date="2024-05" db="EMBL/GenBank/DDBJ databases">
        <title>Genetic variation in Jamaican populations of the coffee berry borer (Hypothenemus hampei).</title>
        <authorList>
            <person name="Errbii M."/>
            <person name="Myrie A."/>
        </authorList>
    </citation>
    <scope>NUCLEOTIDE SEQUENCE [LARGE SCALE GENOMIC DNA]</scope>
    <source>
        <strain evidence="13">JA-Hopewell-2020-01-JO</strain>
        <tissue evidence="13">Whole body</tissue>
    </source>
</reference>
<dbReference type="GO" id="GO:0030286">
    <property type="term" value="C:dynein complex"/>
    <property type="evidence" value="ECO:0007669"/>
    <property type="project" value="UniProtKB-KW"/>
</dbReference>
<keyword evidence="9" id="KW-0505">Motor protein</keyword>
<dbReference type="InterPro" id="IPR001680">
    <property type="entry name" value="WD40_rpt"/>
</dbReference>
<keyword evidence="5" id="KW-0493">Microtubule</keyword>
<dbReference type="EMBL" id="JBDJPC010000005">
    <property type="protein sequence ID" value="KAL1502384.1"/>
    <property type="molecule type" value="Genomic_DNA"/>
</dbReference>
<dbReference type="InterPro" id="IPR050687">
    <property type="entry name" value="Dynein_IC"/>
</dbReference>
<accession>A0ABD1EUB9</accession>
<feature type="region of interest" description="Disordered" evidence="12">
    <location>
        <begin position="574"/>
        <end position="620"/>
    </location>
</feature>
<keyword evidence="6" id="KW-0677">Repeat</keyword>
<keyword evidence="7" id="KW-0243">Dynein</keyword>
<dbReference type="AlphaFoldDB" id="A0ABD1EUB9"/>
<dbReference type="PANTHER" id="PTHR12442">
    <property type="entry name" value="DYNEIN INTERMEDIATE CHAIN"/>
    <property type="match status" value="1"/>
</dbReference>
<feature type="compositionally biased region" description="Pro residues" evidence="12">
    <location>
        <begin position="602"/>
        <end position="611"/>
    </location>
</feature>
<name>A0ABD1EUB9_HYPHA</name>
<feature type="compositionally biased region" description="Basic and acidic residues" evidence="12">
    <location>
        <begin position="574"/>
        <end position="584"/>
    </location>
</feature>
<evidence type="ECO:0000256" key="11">
    <source>
        <dbReference type="ARBA" id="ARBA00023273"/>
    </source>
</evidence>
<dbReference type="GO" id="GO:0005874">
    <property type="term" value="C:microtubule"/>
    <property type="evidence" value="ECO:0007669"/>
    <property type="project" value="UniProtKB-KW"/>
</dbReference>
<dbReference type="SMART" id="SM00320">
    <property type="entry name" value="WD40"/>
    <property type="match status" value="4"/>
</dbReference>
<evidence type="ECO:0000313" key="13">
    <source>
        <dbReference type="EMBL" id="KAL1502384.1"/>
    </source>
</evidence>
<comment type="caution">
    <text evidence="13">The sequence shown here is derived from an EMBL/GenBank/DDBJ whole genome shotgun (WGS) entry which is preliminary data.</text>
</comment>
<keyword evidence="14" id="KW-1185">Reference proteome</keyword>
<evidence type="ECO:0000256" key="5">
    <source>
        <dbReference type="ARBA" id="ARBA00022701"/>
    </source>
</evidence>
<evidence type="ECO:0000256" key="7">
    <source>
        <dbReference type="ARBA" id="ARBA00023017"/>
    </source>
</evidence>
<dbReference type="InterPro" id="IPR015943">
    <property type="entry name" value="WD40/YVTN_repeat-like_dom_sf"/>
</dbReference>
<evidence type="ECO:0000256" key="1">
    <source>
        <dbReference type="ARBA" id="ARBA00004430"/>
    </source>
</evidence>
<dbReference type="FunFam" id="2.130.10.10:FF:000584">
    <property type="entry name" value="Dynein intermediate chain 2"/>
    <property type="match status" value="1"/>
</dbReference>
<proteinExistence type="inferred from homology"/>
<evidence type="ECO:0000313" key="14">
    <source>
        <dbReference type="Proteomes" id="UP001566132"/>
    </source>
</evidence>
<dbReference type="PANTHER" id="PTHR12442:SF7">
    <property type="entry name" value="DYNEIN AXONEMAL INTERMEDIATE CHAIN 2"/>
    <property type="match status" value="1"/>
</dbReference>
<evidence type="ECO:0000256" key="4">
    <source>
        <dbReference type="ARBA" id="ARBA00022574"/>
    </source>
</evidence>
<evidence type="ECO:0000256" key="12">
    <source>
        <dbReference type="SAM" id="MobiDB-lite"/>
    </source>
</evidence>
<sequence>MDITYPYQKKRSEFGRQCLFSDRGPDLIDNYPSNKKLAKEFLLRDPVDRSTLCAPIQAEHHLNTMRAEYTSSSMNHVEGGWPKDVNTADEEQTKRYRRKIEKDEGFHHTMMQLFKSMENCILQNNAVNIYQQYFSDVEPTPLVERSSARTVNVYQDQSTPTRPINWISWSPDNQTKLAITHCNLKFQSTVPKETTFSFIWEVENPNRPLITLKPQHPCVCLEYNQKDPHSLVSGQRNGQVAVWDIRKGHEPAELSLIENSFRDPVHSVLWIHSKSGSEFFSASTDGQVKWWDIRKLSEPTDTLILDYTKDEEQQMANALGASCLEYETTIPTRFMVGTEQGMVISCNRKGKTAIEKMSARFKVHMGPVLALQRNPAFVKNFLTIGDWSAKIWSEDCRESSIIWTGYHKALLTHGAWSPTRVSVFFTTRTDGVLDVWDILQQQKQASLSVKVCDEKLRCIRPHEMGRLVAVGNEKGTTYLVEFSENLSTSNKNDKMLLTAMFERENKREKILEARNRELRLKQKTKQPQQGEIIDEEQIQENLSALTEQVFADSSVQQAEAEFYLIFEKEKKDKEAEALKEETEIKATPLLVDFQDQQTATDSPPPPEPQPPAKEKKKKGK</sequence>
<evidence type="ECO:0000256" key="6">
    <source>
        <dbReference type="ARBA" id="ARBA00022737"/>
    </source>
</evidence>
<keyword evidence="3" id="KW-0963">Cytoplasm</keyword>
<dbReference type="InterPro" id="IPR036322">
    <property type="entry name" value="WD40_repeat_dom_sf"/>
</dbReference>
<gene>
    <name evidence="13" type="ORF">ABEB36_007531</name>
</gene>
<protein>
    <recommendedName>
        <fullName evidence="15">Dynein intermediate chain 3, ciliary</fullName>
    </recommendedName>
</protein>
<comment type="subcellular location">
    <subcellularLocation>
        <location evidence="1">Cytoplasm</location>
        <location evidence="1">Cytoskeleton</location>
        <location evidence="1">Cilium axoneme</location>
    </subcellularLocation>
</comment>
<keyword evidence="8" id="KW-0969">Cilium</keyword>
<evidence type="ECO:0000256" key="10">
    <source>
        <dbReference type="ARBA" id="ARBA00023212"/>
    </source>
</evidence>
<dbReference type="GO" id="GO:0005930">
    <property type="term" value="C:axoneme"/>
    <property type="evidence" value="ECO:0007669"/>
    <property type="project" value="UniProtKB-SubCell"/>
</dbReference>
<evidence type="ECO:0000256" key="3">
    <source>
        <dbReference type="ARBA" id="ARBA00022490"/>
    </source>
</evidence>
<evidence type="ECO:0000256" key="2">
    <source>
        <dbReference type="ARBA" id="ARBA00011059"/>
    </source>
</evidence>
<dbReference type="Proteomes" id="UP001566132">
    <property type="component" value="Unassembled WGS sequence"/>
</dbReference>
<dbReference type="Gene3D" id="2.130.10.10">
    <property type="entry name" value="YVTN repeat-like/Quinoprotein amine dehydrogenase"/>
    <property type="match status" value="2"/>
</dbReference>
<evidence type="ECO:0000256" key="9">
    <source>
        <dbReference type="ARBA" id="ARBA00023175"/>
    </source>
</evidence>
<evidence type="ECO:0000256" key="8">
    <source>
        <dbReference type="ARBA" id="ARBA00023069"/>
    </source>
</evidence>
<comment type="similarity">
    <text evidence="2">Belongs to the dynein intermediate chain family.</text>
</comment>
<organism evidence="13 14">
    <name type="scientific">Hypothenemus hampei</name>
    <name type="common">Coffee berry borer</name>
    <dbReference type="NCBI Taxonomy" id="57062"/>
    <lineage>
        <taxon>Eukaryota</taxon>
        <taxon>Metazoa</taxon>
        <taxon>Ecdysozoa</taxon>
        <taxon>Arthropoda</taxon>
        <taxon>Hexapoda</taxon>
        <taxon>Insecta</taxon>
        <taxon>Pterygota</taxon>
        <taxon>Neoptera</taxon>
        <taxon>Endopterygota</taxon>
        <taxon>Coleoptera</taxon>
        <taxon>Polyphaga</taxon>
        <taxon>Cucujiformia</taxon>
        <taxon>Curculionidae</taxon>
        <taxon>Scolytinae</taxon>
        <taxon>Hypothenemus</taxon>
    </lineage>
</organism>